<feature type="compositionally biased region" description="Low complexity" evidence="1">
    <location>
        <begin position="100"/>
        <end position="115"/>
    </location>
</feature>
<gene>
    <name evidence="3" type="ORF">FSB_LOCUS6677</name>
</gene>
<dbReference type="InterPro" id="IPR013103">
    <property type="entry name" value="RVT_2"/>
</dbReference>
<dbReference type="SUPFAM" id="SSF56672">
    <property type="entry name" value="DNA/RNA polymerases"/>
    <property type="match status" value="1"/>
</dbReference>
<organism evidence="3">
    <name type="scientific">Fagus sylvatica</name>
    <name type="common">Beechnut</name>
    <dbReference type="NCBI Taxonomy" id="28930"/>
    <lineage>
        <taxon>Eukaryota</taxon>
        <taxon>Viridiplantae</taxon>
        <taxon>Streptophyta</taxon>
        <taxon>Embryophyta</taxon>
        <taxon>Tracheophyta</taxon>
        <taxon>Spermatophyta</taxon>
        <taxon>Magnoliopsida</taxon>
        <taxon>eudicotyledons</taxon>
        <taxon>Gunneridae</taxon>
        <taxon>Pentapetalae</taxon>
        <taxon>rosids</taxon>
        <taxon>fabids</taxon>
        <taxon>Fagales</taxon>
        <taxon>Fagaceae</taxon>
        <taxon>Fagus</taxon>
    </lineage>
</organism>
<evidence type="ECO:0000313" key="3">
    <source>
        <dbReference type="EMBL" id="SPC78795.1"/>
    </source>
</evidence>
<accession>A0A2N9EVC6</accession>
<dbReference type="Pfam" id="PF07727">
    <property type="entry name" value="RVT_2"/>
    <property type="match status" value="1"/>
</dbReference>
<sequence length="315" mass="35454">MNETNLNLGLDCVVFSAMVSLKRVFVAMISISRHLRISRHVEFWEHQTFSSCQHFPFIFSSMTPIFTDPSIDLYPDLVRDSAPPLSSSDVLSLALSPAAGSPASDLAPSAPSESPTDLRRSTRSIRSRPELMDLLNVTRLVWLPGDSLKNMALIIRRLLLLLPVLPLFDPYLLLLQFRHWPLFQMDVKNAFINGDLLEEVYMQPPPGYPNSQNQGFTPSSYDSALFIRHTSTGITLILLYVDDMIITGDDTAGICDLQKFLSQHFEMKDLGTLNYFLGLKVTSSSDGYYLSSRPSMFLIFSLRLISLIARLFPLP</sequence>
<dbReference type="AlphaFoldDB" id="A0A2N9EVC6"/>
<evidence type="ECO:0000256" key="1">
    <source>
        <dbReference type="SAM" id="MobiDB-lite"/>
    </source>
</evidence>
<feature type="region of interest" description="Disordered" evidence="1">
    <location>
        <begin position="100"/>
        <end position="122"/>
    </location>
</feature>
<dbReference type="EMBL" id="OIVN01000349">
    <property type="protein sequence ID" value="SPC78795.1"/>
    <property type="molecule type" value="Genomic_DNA"/>
</dbReference>
<dbReference type="InterPro" id="IPR043502">
    <property type="entry name" value="DNA/RNA_pol_sf"/>
</dbReference>
<name>A0A2N9EVC6_FAGSY</name>
<evidence type="ECO:0000259" key="2">
    <source>
        <dbReference type="Pfam" id="PF07727"/>
    </source>
</evidence>
<proteinExistence type="predicted"/>
<protein>
    <recommendedName>
        <fullName evidence="2">Reverse transcriptase Ty1/copia-type domain-containing protein</fullName>
    </recommendedName>
</protein>
<feature type="domain" description="Reverse transcriptase Ty1/copia-type" evidence="2">
    <location>
        <begin position="213"/>
        <end position="292"/>
    </location>
</feature>
<reference evidence="3" key="1">
    <citation type="submission" date="2018-02" db="EMBL/GenBank/DDBJ databases">
        <authorList>
            <person name="Cohen D.B."/>
            <person name="Kent A.D."/>
        </authorList>
    </citation>
    <scope>NUCLEOTIDE SEQUENCE</scope>
</reference>